<proteinExistence type="predicted"/>
<protein>
    <submittedName>
        <fullName evidence="1">Uncharacterized protein</fullName>
    </submittedName>
</protein>
<accession>A0A8I1KCC5</accession>
<dbReference type="AlphaFoldDB" id="A0A8I1KCC5"/>
<evidence type="ECO:0000313" key="1">
    <source>
        <dbReference type="EMBL" id="MBJ2259442.1"/>
    </source>
</evidence>
<name>A0A8I1KCC5_9PSED</name>
<dbReference type="Proteomes" id="UP000658390">
    <property type="component" value="Unassembled WGS sequence"/>
</dbReference>
<reference evidence="1" key="1">
    <citation type="submission" date="2020-12" db="EMBL/GenBank/DDBJ databases">
        <title>Antibiotic resistance and phylogeny of Pseudomonas spp. isolated over three decades from chicken meat in the Norwegian food chain.</title>
        <authorList>
            <person name="Moen B."/>
        </authorList>
    </citation>
    <scope>NUCLEOTIDE SEQUENCE</scope>
    <source>
        <strain evidence="1">MF6762</strain>
    </source>
</reference>
<evidence type="ECO:0000313" key="2">
    <source>
        <dbReference type="Proteomes" id="UP000658390"/>
    </source>
</evidence>
<organism evidence="1 2">
    <name type="scientific">Pseudomonas psychrophila</name>
    <dbReference type="NCBI Taxonomy" id="122355"/>
    <lineage>
        <taxon>Bacteria</taxon>
        <taxon>Pseudomonadati</taxon>
        <taxon>Pseudomonadota</taxon>
        <taxon>Gammaproteobacteria</taxon>
        <taxon>Pseudomonadales</taxon>
        <taxon>Pseudomonadaceae</taxon>
        <taxon>Pseudomonas</taxon>
    </lineage>
</organism>
<gene>
    <name evidence="1" type="ORF">JFT45_23335</name>
</gene>
<comment type="caution">
    <text evidence="1">The sequence shown here is derived from an EMBL/GenBank/DDBJ whole genome shotgun (WGS) entry which is preliminary data.</text>
</comment>
<dbReference type="EMBL" id="JAEKCZ010000030">
    <property type="protein sequence ID" value="MBJ2259442.1"/>
    <property type="molecule type" value="Genomic_DNA"/>
</dbReference>
<sequence>MPHYTNNPPQSQNFGSSDLFGVGVSRINTCKTATHGSDQVANQECDAVNFLAKNPENRTKFPLNPNDPIISGIGDTINNANGGSATEACGTKTTTTPDIYATEVCNEYNLSEPKMCTMGQVVNVDAKANFQCNVTSNALENINCDKYLVVTCPANPSFCNAGGITPGSVQQSTGTASITFSPPYLDAIQVINTQGRRETSTFTFNVADISKIGVFRLTYAQYDNWLGLRINGRWVRVFMGGLDEAQSWATNKLDIVTSGGRAYVDIGNGSLYGVEPYYPYGGIYRGNFNIDMKTYLQNGTNTIEFIVVNGTYSGVGEAKFEIREFCNPCTQNWVDQCSALQNRT</sequence>